<evidence type="ECO:0000313" key="1">
    <source>
        <dbReference type="EMBL" id="QFR59560.1"/>
    </source>
</evidence>
<accession>A0A5P8PQJ3</accession>
<keyword evidence="2" id="KW-1185">Reference proteome</keyword>
<dbReference type="Proteomes" id="UP000325999">
    <property type="component" value="Segment"/>
</dbReference>
<reference evidence="1 2" key="1">
    <citation type="submission" date="2019-09" db="EMBL/GenBank/DDBJ databases">
        <title>Complete nucleotide sequence of Xanthomonas phage phiXaf18.</title>
        <authorList>
            <person name="Rios-Sandoval M."/>
            <person name="Quinones-Aguilar E.E."/>
            <person name="Solis-Sanchez G.A."/>
            <person name="Enriquez-Vara J.N."/>
            <person name="Rincon-Enriquez G."/>
        </authorList>
    </citation>
    <scope>NUCLEOTIDE SEQUENCE [LARGE SCALE GENOMIC DNA]</scope>
</reference>
<evidence type="ECO:0000313" key="2">
    <source>
        <dbReference type="Proteomes" id="UP000325999"/>
    </source>
</evidence>
<protein>
    <recommendedName>
        <fullName evidence="3">Tail protein</fullName>
    </recommendedName>
</protein>
<sequence>MANDTLALNSDWDLDLDDQGNLRTVGDATVGDAQAGPGMRLAQDVASRLRAWRGEVWFDVQQGIDYPLYLGRAPSILQLRTDCQSEALFVPGCATAIADIDLQRTARTVGGTVYLSDIAGYSAEVTV</sequence>
<name>A0A5P8PQJ3_9CAUD</name>
<evidence type="ECO:0008006" key="3">
    <source>
        <dbReference type="Google" id="ProtNLM"/>
    </source>
</evidence>
<dbReference type="EMBL" id="MN461279">
    <property type="protein sequence ID" value="QFR59560.1"/>
    <property type="molecule type" value="Genomic_DNA"/>
</dbReference>
<gene>
    <name evidence="1" type="ORF">phiXaf18_40</name>
</gene>
<organism evidence="1 2">
    <name type="scientific">Xanthomonas virus phiXaf18</name>
    <dbReference type="NCBI Taxonomy" id="2653651"/>
    <lineage>
        <taxon>Viruses</taxon>
        <taxon>Duplodnaviria</taxon>
        <taxon>Heunggongvirae</taxon>
        <taxon>Uroviricota</taxon>
        <taxon>Caudoviricetes</taxon>
        <taxon>Kantovirinae</taxon>
        <taxon>Beograduvirus</taxon>
        <taxon>Beograduvirus Xaf18</taxon>
    </lineage>
</organism>
<proteinExistence type="predicted"/>